<feature type="region of interest" description="Disordered" evidence="1">
    <location>
        <begin position="1"/>
        <end position="32"/>
    </location>
</feature>
<protein>
    <submittedName>
        <fullName evidence="2">Uncharacterized protein</fullName>
    </submittedName>
</protein>
<dbReference type="Proteomes" id="UP001487740">
    <property type="component" value="Unassembled WGS sequence"/>
</dbReference>
<dbReference type="EMBL" id="JARAKH010000068">
    <property type="protein sequence ID" value="KAK8375140.1"/>
    <property type="molecule type" value="Genomic_DNA"/>
</dbReference>
<gene>
    <name evidence="2" type="ORF">O3P69_015651</name>
</gene>
<evidence type="ECO:0000313" key="2">
    <source>
        <dbReference type="EMBL" id="KAK8375140.1"/>
    </source>
</evidence>
<evidence type="ECO:0000313" key="3">
    <source>
        <dbReference type="Proteomes" id="UP001487740"/>
    </source>
</evidence>
<sequence length="103" mass="11321">MGQLRVVQGRPGGGADGADSLHHCGARKDRHSAGVTYHTSWECVGCCGRGSSREANSVKEGQQDRGRQPQRRPPKQRQEPSTKVTSEQHTPHIPPWHPIHITS</sequence>
<keyword evidence="3" id="KW-1185">Reference proteome</keyword>
<name>A0AAW0SIB2_SCYPA</name>
<comment type="caution">
    <text evidence="2">The sequence shown here is derived from an EMBL/GenBank/DDBJ whole genome shotgun (WGS) entry which is preliminary data.</text>
</comment>
<proteinExistence type="predicted"/>
<organism evidence="2 3">
    <name type="scientific">Scylla paramamosain</name>
    <name type="common">Mud crab</name>
    <dbReference type="NCBI Taxonomy" id="85552"/>
    <lineage>
        <taxon>Eukaryota</taxon>
        <taxon>Metazoa</taxon>
        <taxon>Ecdysozoa</taxon>
        <taxon>Arthropoda</taxon>
        <taxon>Crustacea</taxon>
        <taxon>Multicrustacea</taxon>
        <taxon>Malacostraca</taxon>
        <taxon>Eumalacostraca</taxon>
        <taxon>Eucarida</taxon>
        <taxon>Decapoda</taxon>
        <taxon>Pleocyemata</taxon>
        <taxon>Brachyura</taxon>
        <taxon>Eubrachyura</taxon>
        <taxon>Portunoidea</taxon>
        <taxon>Portunidae</taxon>
        <taxon>Portuninae</taxon>
        <taxon>Scylla</taxon>
    </lineage>
</organism>
<evidence type="ECO:0000256" key="1">
    <source>
        <dbReference type="SAM" id="MobiDB-lite"/>
    </source>
</evidence>
<reference evidence="2 3" key="1">
    <citation type="submission" date="2023-03" db="EMBL/GenBank/DDBJ databases">
        <title>High-quality genome of Scylla paramamosain provides insights in environmental adaptation.</title>
        <authorList>
            <person name="Zhang L."/>
        </authorList>
    </citation>
    <scope>NUCLEOTIDE SEQUENCE [LARGE SCALE GENOMIC DNA]</scope>
    <source>
        <strain evidence="2">LZ_2023a</strain>
        <tissue evidence="2">Muscle</tissue>
    </source>
</reference>
<feature type="region of interest" description="Disordered" evidence="1">
    <location>
        <begin position="49"/>
        <end position="103"/>
    </location>
</feature>
<accession>A0AAW0SIB2</accession>
<dbReference type="AlphaFoldDB" id="A0AAW0SIB2"/>